<dbReference type="KEGG" id="dja:HY57_17875"/>
<reference evidence="3 4" key="1">
    <citation type="submission" date="2014-07" db="EMBL/GenBank/DDBJ databases">
        <title>Complete Genome Sequence of Dyella japonica Strain A8 Isolated from Malaysian Tropical Soil.</title>
        <authorList>
            <person name="Hui R.K.H."/>
            <person name="Chen J.-W."/>
            <person name="Chan K.-G."/>
            <person name="Leung F.C.C."/>
        </authorList>
    </citation>
    <scope>NUCLEOTIDE SEQUENCE [LARGE SCALE GENOMIC DNA]</scope>
    <source>
        <strain evidence="3 4">A8</strain>
    </source>
</reference>
<feature type="region of interest" description="Disordered" evidence="1">
    <location>
        <begin position="30"/>
        <end position="72"/>
    </location>
</feature>
<evidence type="ECO:0000313" key="3">
    <source>
        <dbReference type="EMBL" id="AIF48977.1"/>
    </source>
</evidence>
<evidence type="ECO:0000256" key="2">
    <source>
        <dbReference type="SAM" id="SignalP"/>
    </source>
</evidence>
<keyword evidence="2" id="KW-0732">Signal</keyword>
<proteinExistence type="predicted"/>
<dbReference type="AlphaFoldDB" id="A0A075K5N0"/>
<dbReference type="Proteomes" id="UP000027987">
    <property type="component" value="Chromosome"/>
</dbReference>
<dbReference type="PATRIC" id="fig|1217721.7.peg.3666"/>
<dbReference type="PROSITE" id="PS51257">
    <property type="entry name" value="PROKAR_LIPOPROTEIN"/>
    <property type="match status" value="1"/>
</dbReference>
<sequence length="162" mass="16597">MTFHRHHRLALLALVAGGVILAGCSNKPETRATAPAHGATTTATPSGARTTGTGTSAPRARTATVTTSGGKPLPTSTGIPACDDYLASYVSCHTTAGVYPPDQIQSRYEDMRTSLLQDSVDPNTRPQLGARCTALAKQLRATLQGKSCGQAIPASPASGGSH</sequence>
<feature type="compositionally biased region" description="Low complexity" evidence="1">
    <location>
        <begin position="31"/>
        <end position="64"/>
    </location>
</feature>
<dbReference type="EMBL" id="CP008884">
    <property type="protein sequence ID" value="AIF48977.1"/>
    <property type="molecule type" value="Genomic_DNA"/>
</dbReference>
<feature type="chain" id="PRO_5001706760" description="Lipoprotein" evidence="2">
    <location>
        <begin position="23"/>
        <end position="162"/>
    </location>
</feature>
<keyword evidence="4" id="KW-1185">Reference proteome</keyword>
<gene>
    <name evidence="3" type="ORF">HY57_17875</name>
</gene>
<feature type="signal peptide" evidence="2">
    <location>
        <begin position="1"/>
        <end position="22"/>
    </location>
</feature>
<dbReference type="RefSeq" id="WP_019465666.1">
    <property type="nucleotide sequence ID" value="NZ_ALOY01000161.1"/>
</dbReference>
<protein>
    <recommendedName>
        <fullName evidence="5">Lipoprotein</fullName>
    </recommendedName>
</protein>
<name>A0A075K5N0_9GAMM</name>
<organism evidence="3 4">
    <name type="scientific">Dyella japonica A8</name>
    <dbReference type="NCBI Taxonomy" id="1217721"/>
    <lineage>
        <taxon>Bacteria</taxon>
        <taxon>Pseudomonadati</taxon>
        <taxon>Pseudomonadota</taxon>
        <taxon>Gammaproteobacteria</taxon>
        <taxon>Lysobacterales</taxon>
        <taxon>Rhodanobacteraceae</taxon>
        <taxon>Dyella</taxon>
    </lineage>
</organism>
<accession>A0A075K5N0</accession>
<dbReference type="OrthoDB" id="5952783at2"/>
<evidence type="ECO:0000256" key="1">
    <source>
        <dbReference type="SAM" id="MobiDB-lite"/>
    </source>
</evidence>
<evidence type="ECO:0008006" key="5">
    <source>
        <dbReference type="Google" id="ProtNLM"/>
    </source>
</evidence>
<dbReference type="HOGENOM" id="CLU_1632765_0_0_6"/>
<evidence type="ECO:0000313" key="4">
    <source>
        <dbReference type="Proteomes" id="UP000027987"/>
    </source>
</evidence>